<dbReference type="eggNOG" id="COG0607">
    <property type="taxonomic scope" value="Bacteria"/>
</dbReference>
<dbReference type="HOGENOM" id="CLU_089574_1_5_6"/>
<name>Q7U355_BLOFL</name>
<dbReference type="KEGG" id="bfl:Bfl606"/>
<dbReference type="SMART" id="SM00450">
    <property type="entry name" value="RHOD"/>
    <property type="match status" value="1"/>
</dbReference>
<keyword evidence="4" id="KW-1185">Reference proteome</keyword>
<dbReference type="Gene3D" id="3.40.250.10">
    <property type="entry name" value="Rhodanese-like domain"/>
    <property type="match status" value="1"/>
</dbReference>
<dbReference type="GO" id="GO:0016740">
    <property type="term" value="F:transferase activity"/>
    <property type="evidence" value="ECO:0007669"/>
    <property type="project" value="UniProtKB-KW"/>
</dbReference>
<dbReference type="AlphaFoldDB" id="Q7U355"/>
<feature type="transmembrane region" description="Helical" evidence="1">
    <location>
        <begin position="12"/>
        <end position="32"/>
    </location>
</feature>
<reference evidence="3 4" key="1">
    <citation type="journal article" date="2003" name="Proc. Natl. Acad. Sci. U.S.A.">
        <title>The genome sequence of Blochmannia floridanus: comparative analysis of reduced genomes.</title>
        <authorList>
            <person name="Gil R."/>
            <person name="Silva F.J."/>
            <person name="Zientz E."/>
            <person name="Delmotte F."/>
            <person name="Gonzalez-Candelas F."/>
            <person name="Latorre A."/>
            <person name="Rausell C."/>
            <person name="Kramerbeek J."/>
            <person name="Gadau J."/>
            <person name="Hoelldobler B."/>
            <person name="van Ham R.C.H.J."/>
            <person name="Gross R."/>
            <person name="Moya A."/>
        </authorList>
    </citation>
    <scope>NUCLEOTIDE SEQUENCE [LARGE SCALE GENOMIC DNA]</scope>
</reference>
<keyword evidence="1" id="KW-1133">Transmembrane helix</keyword>
<evidence type="ECO:0000256" key="1">
    <source>
        <dbReference type="SAM" id="Phobius"/>
    </source>
</evidence>
<sequence length="147" mass="17170">MFFQEMLLFCKNHLVLMLVWCFLLVIILYIFYMNWMYSGFKISCEKAVFLINKKGAVVVDMRNSEEYYSGYIVNSINISIKDIKENDFILGSRLKNNPLILVYNSSDRFLYSVKKDLNRLGFTQVYVLEGGISSWVDGGFPLLNLKK</sequence>
<proteinExistence type="predicted"/>
<evidence type="ECO:0000259" key="2">
    <source>
        <dbReference type="PROSITE" id="PS50206"/>
    </source>
</evidence>
<evidence type="ECO:0000313" key="4">
    <source>
        <dbReference type="Proteomes" id="UP000002192"/>
    </source>
</evidence>
<dbReference type="OrthoDB" id="9808735at2"/>
<protein>
    <submittedName>
        <fullName evidence="3">Rhodanese-related sulfurtransferases</fullName>
    </submittedName>
</protein>
<keyword evidence="1" id="KW-0472">Membrane</keyword>
<organism evidence="3 4">
    <name type="scientific">Blochmanniella floridana</name>
    <dbReference type="NCBI Taxonomy" id="203907"/>
    <lineage>
        <taxon>Bacteria</taxon>
        <taxon>Pseudomonadati</taxon>
        <taxon>Pseudomonadota</taxon>
        <taxon>Gammaproteobacteria</taxon>
        <taxon>Enterobacterales</taxon>
        <taxon>Enterobacteriaceae</taxon>
        <taxon>ant endosymbionts</taxon>
        <taxon>Candidatus Blochmanniella</taxon>
    </lineage>
</organism>
<accession>Q7U355</accession>
<dbReference type="STRING" id="203907.Bfl606"/>
<dbReference type="Pfam" id="PF00581">
    <property type="entry name" value="Rhodanese"/>
    <property type="match status" value="1"/>
</dbReference>
<dbReference type="Proteomes" id="UP000002192">
    <property type="component" value="Chromosome"/>
</dbReference>
<gene>
    <name evidence="3" type="primary">yibN</name>
    <name evidence="3" type="ordered locus">Bfl606</name>
</gene>
<dbReference type="PROSITE" id="PS50206">
    <property type="entry name" value="RHODANESE_3"/>
    <property type="match status" value="1"/>
</dbReference>
<keyword evidence="3" id="KW-0808">Transferase</keyword>
<dbReference type="CDD" id="cd00158">
    <property type="entry name" value="RHOD"/>
    <property type="match status" value="1"/>
</dbReference>
<dbReference type="InterPro" id="IPR036873">
    <property type="entry name" value="Rhodanese-like_dom_sf"/>
</dbReference>
<dbReference type="InterPro" id="IPR001763">
    <property type="entry name" value="Rhodanese-like_dom"/>
</dbReference>
<dbReference type="SUPFAM" id="SSF52821">
    <property type="entry name" value="Rhodanese/Cell cycle control phosphatase"/>
    <property type="match status" value="1"/>
</dbReference>
<dbReference type="EMBL" id="BX248583">
    <property type="protein sequence ID" value="CAD83281.1"/>
    <property type="molecule type" value="Genomic_DNA"/>
</dbReference>
<feature type="domain" description="Rhodanese" evidence="2">
    <location>
        <begin position="52"/>
        <end position="144"/>
    </location>
</feature>
<evidence type="ECO:0000313" key="3">
    <source>
        <dbReference type="EMBL" id="CAD83281.1"/>
    </source>
</evidence>
<keyword evidence="1" id="KW-0812">Transmembrane</keyword>